<dbReference type="PANTHER" id="PTHR33112:SF16">
    <property type="entry name" value="HETEROKARYON INCOMPATIBILITY DOMAIN-CONTAINING PROTEIN"/>
    <property type="match status" value="1"/>
</dbReference>
<evidence type="ECO:0000313" key="4">
    <source>
        <dbReference type="Proteomes" id="UP000825890"/>
    </source>
</evidence>
<dbReference type="InterPro" id="IPR010730">
    <property type="entry name" value="HET"/>
</dbReference>
<organism evidence="3 4">
    <name type="scientific">Cercospora kikuchii</name>
    <dbReference type="NCBI Taxonomy" id="84275"/>
    <lineage>
        <taxon>Eukaryota</taxon>
        <taxon>Fungi</taxon>
        <taxon>Dikarya</taxon>
        <taxon>Ascomycota</taxon>
        <taxon>Pezizomycotina</taxon>
        <taxon>Dothideomycetes</taxon>
        <taxon>Dothideomycetidae</taxon>
        <taxon>Mycosphaerellales</taxon>
        <taxon>Mycosphaerellaceae</taxon>
        <taxon>Cercospora</taxon>
    </lineage>
</organism>
<feature type="compositionally biased region" description="Polar residues" evidence="1">
    <location>
        <begin position="22"/>
        <end position="42"/>
    </location>
</feature>
<evidence type="ECO:0000259" key="2">
    <source>
        <dbReference type="Pfam" id="PF06985"/>
    </source>
</evidence>
<evidence type="ECO:0000313" key="3">
    <source>
        <dbReference type="EMBL" id="GIZ38690.1"/>
    </source>
</evidence>
<sequence>MPPLNIQQLRSRIKNKLHYQKEPSTSKQSNELDLSGPENQSAAPITQSATYAAVEHNKQPLLPSDFDEETVSQLDAALCAECQALDIGRLFNTNRMTRSNPYAADFSASPEGCVKTTFGRLTSSSSSCACCKLILDCFVRQREMQDISLDVPLTIMFDPEKKQVIATTDHDSQREWITLGTAYCMYCREAHMSGLTFLLRVVDDWVPLKDAAYNNDRPLKRLIEHCPTVDKMSDRIQQWLELCPTECHTCSETSSLQLPTRLLDVAKASDVIRLIESANLVFQRPPGRYGESGVDITKTAQYVALSYCWGTAGQYTLNQSTYSDLLRGVNVDVLPKTTQDAIQLTRALGVRYLWIDALCIFQGEDEPATRDWQEQSAMMSTIYENAYLTLMASRSTSVHDGFLKGRTTCHLGVFCGSVQTDGSRKPIFLFDEASRSRSLDNILESEPLTKRGWAFQERILSRRSVIFGSKQMYWNCRKHERAENEDWMVSWGGSRSSSWTQIVQDYTPCRLTKPSDRLPALSGLAAIYLAKHYGNSPPRNHYFAGHWRETILETLLWHPPMTAGGAMQAFGYQAPSWSWVSCDGPIHWEDQSATSEPVAALLDVNVTIDGHNPFGQVKAGSLDILAPFIMLEHGILTLDALANAHSNPSRRNSRYPNPLIDNEDQTRIYRLRQDDLKILFPVHTQRLEDIYDQTKTQLNPEYSDSDCLFAFDKLENTCRDNLCLLPVFREEAIGNESYRLSGLILCESRDKAAIYQRVGIFRRLPDFLPLDVERVVVRIV</sequence>
<keyword evidence="4" id="KW-1185">Reference proteome</keyword>
<comment type="caution">
    <text evidence="3">The sequence shown here is derived from an EMBL/GenBank/DDBJ whole genome shotgun (WGS) entry which is preliminary data.</text>
</comment>
<proteinExistence type="predicted"/>
<evidence type="ECO:0000256" key="1">
    <source>
        <dbReference type="SAM" id="MobiDB-lite"/>
    </source>
</evidence>
<dbReference type="RefSeq" id="XP_044653177.1">
    <property type="nucleotide sequence ID" value="XM_044797242.1"/>
</dbReference>
<dbReference type="Proteomes" id="UP000825890">
    <property type="component" value="Unassembled WGS sequence"/>
</dbReference>
<feature type="region of interest" description="Disordered" evidence="1">
    <location>
        <begin position="15"/>
        <end position="42"/>
    </location>
</feature>
<protein>
    <recommendedName>
        <fullName evidence="2">Heterokaryon incompatibility domain-containing protein</fullName>
    </recommendedName>
</protein>
<reference evidence="3 4" key="1">
    <citation type="submission" date="2021-01" db="EMBL/GenBank/DDBJ databases">
        <title>Cercospora kikuchii MAFF 305040 whole genome shotgun sequence.</title>
        <authorList>
            <person name="Kashiwa T."/>
            <person name="Suzuki T."/>
        </authorList>
    </citation>
    <scope>NUCLEOTIDE SEQUENCE [LARGE SCALE GENOMIC DNA]</scope>
    <source>
        <strain evidence="3 4">MAFF 305040</strain>
    </source>
</reference>
<name>A0A9P3CE21_9PEZI</name>
<dbReference type="OrthoDB" id="5386922at2759"/>
<accession>A0A9P3CE21</accession>
<dbReference type="PANTHER" id="PTHR33112">
    <property type="entry name" value="DOMAIN PROTEIN, PUTATIVE-RELATED"/>
    <property type="match status" value="1"/>
</dbReference>
<dbReference type="AlphaFoldDB" id="A0A9P3CE21"/>
<gene>
    <name evidence="3" type="ORF">CKM354_000209700</name>
</gene>
<dbReference type="Pfam" id="PF06985">
    <property type="entry name" value="HET"/>
    <property type="match status" value="1"/>
</dbReference>
<dbReference type="EMBL" id="BOLY01000001">
    <property type="protein sequence ID" value="GIZ38690.1"/>
    <property type="molecule type" value="Genomic_DNA"/>
</dbReference>
<feature type="domain" description="Heterokaryon incompatibility" evidence="2">
    <location>
        <begin position="302"/>
        <end position="457"/>
    </location>
</feature>
<dbReference type="GeneID" id="68287672"/>